<organism evidence="2 3">
    <name type="scientific">Microbacterium phage MO526</name>
    <dbReference type="NCBI Taxonomy" id="3108092"/>
    <lineage>
        <taxon>Viruses</taxon>
        <taxon>Duplodnaviria</taxon>
        <taxon>Heunggongvirae</taxon>
        <taxon>Uroviricota</taxon>
        <taxon>Caudoviricetes</taxon>
        <taxon>Kutznervirinae</taxon>
        <taxon>Kozievirus</taxon>
        <taxon>Kozievirus MO526</taxon>
    </lineage>
</organism>
<evidence type="ECO:0000313" key="2">
    <source>
        <dbReference type="EMBL" id="WQY99805.1"/>
    </source>
</evidence>
<keyword evidence="3" id="KW-1185">Reference proteome</keyword>
<evidence type="ECO:0008006" key="4">
    <source>
        <dbReference type="Google" id="ProtNLM"/>
    </source>
</evidence>
<feature type="region of interest" description="Disordered" evidence="1">
    <location>
        <begin position="76"/>
        <end position="108"/>
    </location>
</feature>
<name>A0ABZ0ZX40_9CAUD</name>
<dbReference type="Proteomes" id="UP001325719">
    <property type="component" value="Segment"/>
</dbReference>
<evidence type="ECO:0000313" key="3">
    <source>
        <dbReference type="Proteomes" id="UP001325719"/>
    </source>
</evidence>
<sequence length="108" mass="11366">MTAFTDYLTADVSPAAYSWCECGKSWRGPRSHASAHAHATSAGHVTHLWTPDEGACADLLVSPLLGTLSCDAPAGHDGDHYKAPTAARGAHRWPNRGVDNPVESGDNS</sequence>
<proteinExistence type="predicted"/>
<dbReference type="EMBL" id="OR941552">
    <property type="protein sequence ID" value="WQY99805.1"/>
    <property type="molecule type" value="Genomic_DNA"/>
</dbReference>
<reference evidence="2 3" key="1">
    <citation type="submission" date="2023-12" db="EMBL/GenBank/DDBJ databases">
        <authorList>
            <person name="Wang F."/>
            <person name="Yu X."/>
            <person name="Gao C."/>
        </authorList>
    </citation>
    <scope>NUCLEOTIDE SEQUENCE [LARGE SCALE GENOMIC DNA]</scope>
</reference>
<protein>
    <recommendedName>
        <fullName evidence="4">C2H2-type domain-containing protein</fullName>
    </recommendedName>
</protein>
<accession>A0ABZ0ZX40</accession>
<evidence type="ECO:0000256" key="1">
    <source>
        <dbReference type="SAM" id="MobiDB-lite"/>
    </source>
</evidence>